<keyword evidence="4" id="KW-0647">Proteasome</keyword>
<feature type="domain" description="Proteasome component Ecm29 N-terminal" evidence="5">
    <location>
        <begin position="20"/>
        <end position="505"/>
    </location>
</feature>
<evidence type="ECO:0000259" key="5">
    <source>
        <dbReference type="Pfam" id="PF13001"/>
    </source>
</evidence>
<dbReference type="SUPFAM" id="SSF48371">
    <property type="entry name" value="ARM repeat"/>
    <property type="match status" value="3"/>
</dbReference>
<dbReference type="InterPro" id="IPR011989">
    <property type="entry name" value="ARM-like"/>
</dbReference>
<dbReference type="InterPro" id="IPR055444">
    <property type="entry name" value="ARM_ECM29"/>
</dbReference>
<dbReference type="Gene3D" id="1.25.10.10">
    <property type="entry name" value="Leucine-rich Repeat Variant"/>
    <property type="match status" value="3"/>
</dbReference>
<sequence>MAEASSTTTTSDGPGEEAVLDRMLTRLALTQDTQLEKVLSKLLPLAISRLGSSHHPTRLKVMEILTHINKRVKDQVSIKLPLIDLLKLYQSPDAVPMVRNFAIVYIEMAFERSTVEEKCELVPSLMLGISTLPAQHQDMVLRMAVKGMEKFATSHHTNFPASSYSFVHSPSDCALFVEFCLQTLLYQTPSTTPLQGAMAPPAGLSLEQVTRVTGKKALKGDALATCKLGILNVLAELELAADLVYPLFLVSSADNNERVSKRGDELLKRKANGANLEDMMLIKRLFAIYQGTTSPGGTAQGRVAPAGPTLKTRLMAIFLHSVAAANAFPSTLQCVFDCIYGTGTTVRLKQAGMEFAVWIFKHASDEQLKPMAPIILASLIKLLDGSDVNDPDASSRQVRAFTYQAIGQLAQRAPHLFSGSTDMAVRMFGAIRTESDSVKPTVQEALSSLAAAYKGCSAAVAKEVEALLLENAAAVEAESRFCSILWATHLYPSSHAPSRYLCMLGAADSKLDIREMAQQGLTVSTNENQVSDPKQAYPSLESMMGYICERQPGVLAQALLGERVMLFPPKAYMAMIKFLKQCYKREQNTATVGDNDTLSTSEEIKEFESSLRGVAPIDAFQSLLEHAMAFDGSSELQALASTGLLVLAAANPEKFSQVYCNRLPWLKQFIGHIDATTREAMARLLGIVTAALSPLQAATLLEELLSTFSGSQKGRFEDLHGAVCATGYVLAECMISKSRVPEHLLLTAIAALFEEMNSGNTTLAGSAAEAIGHAGLRVPLPLPAGDLTSVLALTAEKSIKRLASLLASKEVKLVQKAVLAFGHLCFGNRNTELSETALTALFTLSRSKAEDVLFSIGEALAFIWGGVSITADKILKSAYVSLSASSNFLTGDAPASGGDVEMSDAGNSSDDSQCDLAREKIIRKLFDELLFSSRKEERCAGSVWLLSIVSYCGRQTRVQQMLPQIQEAFSHLLGEQNELTQEMASRGMSIVYELGDAATKDELVMALVGNLTGTAKKKRAVKLTEDSEVFEDGAIGETPGGGSIGTYKELCNIANEMGQPDLIYKFMDLANYQTSLNSRRGAAFGFSRIAKQAGDALKPHLRTLVPKLFRYQYDPNKRIQDAMGHIWKSLVAEPKKTVDEYFDDIMEDLLVQAGSRLWRSRESACLALADLLQGRRFSEVGKYLERLWIMAFRAIDDIKETVRLAGNSLSKSVSSVSLRLSDTTLTAEADARATLAIVLPFLLTKGILSTVADVRHLSINTIMKLVKGAGNSVRPQMPDLVGCMLESLSSLEDQRLNYAELHAERVGISTEKLENIRIAVAKDSPMWDTLDLCVRHVDAPTLEILIPRLVQLIRSGVGLNTRVGVAKFISMLAQHVGVEMRPHSATLLKVLFPAVQTEHSAAARRAFAAACGTVAKYSGENQVRKLILDAISLYDSSGNQDLHLASALVLKELSRHANELFKGNLTVVLPLAFVAKFDEEKDISSIFEEIWEDNISSTSVALGLYMPEIVARLKEGIGSSSWPQKKKCAQAVSEVAKVAGDSTAPYVQDLLAGLLAELPGRLWEGKEAVLEAIGNLCEGCSKAISPHANKGSTAGLGPDSVIAAVSAACSRKKSSFRNAAFACLEQVLKAFKDQDVYEQVGSLIVDACKQPPVRKQAIPADEGTSDKAIETKETSAVPYEKALACLAASISAASPSTISMHGESITSALVTTLSTGHTWQVKQSALSAVDVLLKKLHEDGPSGVSNPSTESITWLEMLALPLLDCISTIKIVQVHVAALEQLEQLVETANLGQGLTKTLGQTVEGRLLELQQAEKNAAAKALISHILNMLRDHSISQMQE</sequence>
<keyword evidence="9" id="KW-1185">Reference proteome</keyword>
<evidence type="ECO:0000256" key="3">
    <source>
        <dbReference type="ARBA" id="ARBA00022737"/>
    </source>
</evidence>
<evidence type="ECO:0008006" key="10">
    <source>
        <dbReference type="Google" id="ProtNLM"/>
    </source>
</evidence>
<protein>
    <recommendedName>
        <fullName evidence="10">ARM repeat superfamily protein</fullName>
    </recommendedName>
</protein>
<dbReference type="EMBL" id="OZ019905">
    <property type="protein sequence ID" value="CAK9202146.1"/>
    <property type="molecule type" value="Genomic_DNA"/>
</dbReference>
<comment type="subcellular location">
    <subcellularLocation>
        <location evidence="1">Cytoplasm</location>
    </subcellularLocation>
</comment>
<organism evidence="8 9">
    <name type="scientific">Sphagnum troendelagicum</name>
    <dbReference type="NCBI Taxonomy" id="128251"/>
    <lineage>
        <taxon>Eukaryota</taxon>
        <taxon>Viridiplantae</taxon>
        <taxon>Streptophyta</taxon>
        <taxon>Embryophyta</taxon>
        <taxon>Bryophyta</taxon>
        <taxon>Sphagnophytina</taxon>
        <taxon>Sphagnopsida</taxon>
        <taxon>Sphagnales</taxon>
        <taxon>Sphagnaceae</taxon>
        <taxon>Sphagnum</taxon>
    </lineage>
</organism>
<evidence type="ECO:0000313" key="9">
    <source>
        <dbReference type="Proteomes" id="UP001497512"/>
    </source>
</evidence>
<dbReference type="InterPro" id="IPR024372">
    <property type="entry name" value="Ecm29_N"/>
</dbReference>
<keyword evidence="3" id="KW-0677">Repeat</keyword>
<dbReference type="PANTHER" id="PTHR23346">
    <property type="entry name" value="TRANSLATIONAL ACTIVATOR GCN1-RELATED"/>
    <property type="match status" value="1"/>
</dbReference>
<evidence type="ECO:0000259" key="6">
    <source>
        <dbReference type="Pfam" id="PF23702"/>
    </source>
</evidence>
<proteinExistence type="predicted"/>
<evidence type="ECO:0000256" key="4">
    <source>
        <dbReference type="ARBA" id="ARBA00022942"/>
    </source>
</evidence>
<dbReference type="Proteomes" id="UP001497512">
    <property type="component" value="Chromosome 13"/>
</dbReference>
<dbReference type="PANTHER" id="PTHR23346:SF19">
    <property type="entry name" value="PROTEASOME ADAPTER AND SCAFFOLD PROTEIN ECM29"/>
    <property type="match status" value="1"/>
</dbReference>
<dbReference type="Pfam" id="PF13001">
    <property type="entry name" value="ECM29_N"/>
    <property type="match status" value="1"/>
</dbReference>
<evidence type="ECO:0000313" key="8">
    <source>
        <dbReference type="EMBL" id="CAK9202146.1"/>
    </source>
</evidence>
<dbReference type="InterPro" id="IPR016024">
    <property type="entry name" value="ARM-type_fold"/>
</dbReference>
<reference evidence="8" key="1">
    <citation type="submission" date="2024-02" db="EMBL/GenBank/DDBJ databases">
        <authorList>
            <consortium name="ELIXIR-Norway"/>
            <consortium name="Elixir Norway"/>
        </authorList>
    </citation>
    <scope>NUCLEOTIDE SEQUENCE</scope>
</reference>
<dbReference type="InterPro" id="IPR055443">
    <property type="entry name" value="HEAT_ECM29"/>
</dbReference>
<name>A0ABP0TQ64_9BRYO</name>
<evidence type="ECO:0000259" key="7">
    <source>
        <dbReference type="Pfam" id="PF24492"/>
    </source>
</evidence>
<evidence type="ECO:0000256" key="1">
    <source>
        <dbReference type="ARBA" id="ARBA00004496"/>
    </source>
</evidence>
<gene>
    <name evidence="8" type="ORF">CSSPTR1EN2_LOCUS6261</name>
</gene>
<dbReference type="Pfam" id="PF23731">
    <property type="entry name" value="ARM_ECM29_C"/>
    <property type="match status" value="1"/>
</dbReference>
<dbReference type="Pfam" id="PF24492">
    <property type="entry name" value="HEAT_ECM29"/>
    <property type="match status" value="1"/>
</dbReference>
<accession>A0ABP0TQ64</accession>
<keyword evidence="2" id="KW-0963">Cytoplasm</keyword>
<feature type="domain" description="Proteasome adapter and scaffold protein ECM29 HEAT-repeat" evidence="7">
    <location>
        <begin position="1274"/>
        <end position="1434"/>
    </location>
</feature>
<dbReference type="Pfam" id="PF23702">
    <property type="entry name" value="ARM_ECM29"/>
    <property type="match status" value="1"/>
</dbReference>
<evidence type="ECO:0000256" key="2">
    <source>
        <dbReference type="ARBA" id="ARBA00022490"/>
    </source>
</evidence>
<feature type="domain" description="ECM29 ARM-like repeats" evidence="6">
    <location>
        <begin position="611"/>
        <end position="739"/>
    </location>
</feature>